<feature type="transmembrane region" description="Helical" evidence="1">
    <location>
        <begin position="44"/>
        <end position="67"/>
    </location>
</feature>
<organism evidence="2 3">
    <name type="scientific">Thomasclavelia spiroformis</name>
    <dbReference type="NCBI Taxonomy" id="29348"/>
    <lineage>
        <taxon>Bacteria</taxon>
        <taxon>Bacillati</taxon>
        <taxon>Bacillota</taxon>
        <taxon>Erysipelotrichia</taxon>
        <taxon>Erysipelotrichales</taxon>
        <taxon>Coprobacillaceae</taxon>
        <taxon>Thomasclavelia</taxon>
    </lineage>
</organism>
<keyword evidence="1" id="KW-0472">Membrane</keyword>
<feature type="transmembrane region" description="Helical" evidence="1">
    <location>
        <begin position="165"/>
        <end position="182"/>
    </location>
</feature>
<protein>
    <submittedName>
        <fullName evidence="2">Uncharacterized protein</fullName>
    </submittedName>
</protein>
<sequence>MHKYKNNKWLYRLSNGKPGLFFSLIISILFSILTLELYKLNNAAFIFVAFIDFLVIIVMLIALYRVLVFKVLISKNEIYYQTRLGGGHTYSFSNIRQVWISSGRGENYCTFKLTNGTVIKFPFYTSDYQAIVFFKNQIEARNIIFDEKIDFDYYRITGKNYGKSYIIGAIVILFVVLVFEFFVRKLYLVQGILIFRYVEIIACVFVIAFLFVRYKYLDIKIDREGFSFQTGPFNKKYYQYTDIVSCNEITKRITTNKNKAVGTTFYRDYFLFTDKNGITRQFQYEKHLYNYEIYILKKRINDASGIKTDNYREDESMIQEELNVEDFLDNKKAYASKHISKVRVFKVIIVVLFLILVLNVLWPMITEIKKVPPTSEMVEKLMDHLEVRELLEQRGFDTVDMSTSYWFFDENKLMYVASGKKETSKIEFYEYRDDKTTDGVYNRISYDFNQNLESKDRAKYERKLKHGGKVFEMTISGTYKMVALKDNTVVYGSGLEQDCNEILKIVEEMGYK</sequence>
<proteinExistence type="predicted"/>
<reference evidence="2" key="1">
    <citation type="submission" date="2021-02" db="EMBL/GenBank/DDBJ databases">
        <title>Infant gut strain persistence is associated with maternal origin, phylogeny, and functional potential including surface adhesion and iron acquisition.</title>
        <authorList>
            <person name="Lou Y.C."/>
        </authorList>
    </citation>
    <scope>NUCLEOTIDE SEQUENCE</scope>
    <source>
        <strain evidence="2">L3_108_000G1_dasL3_108_000G1_metabat.metabat.11</strain>
    </source>
</reference>
<keyword evidence="1" id="KW-1133">Transmembrane helix</keyword>
<accession>A0A943EFV8</accession>
<gene>
    <name evidence="2" type="ORF">KHX14_04625</name>
</gene>
<dbReference type="Proteomes" id="UP000751224">
    <property type="component" value="Unassembled WGS sequence"/>
</dbReference>
<keyword evidence="1" id="KW-0812">Transmembrane</keyword>
<feature type="transmembrane region" description="Helical" evidence="1">
    <location>
        <begin position="194"/>
        <end position="214"/>
    </location>
</feature>
<comment type="caution">
    <text evidence="2">The sequence shown here is derived from an EMBL/GenBank/DDBJ whole genome shotgun (WGS) entry which is preliminary data.</text>
</comment>
<feature type="transmembrane region" description="Helical" evidence="1">
    <location>
        <begin position="20"/>
        <end position="38"/>
    </location>
</feature>
<evidence type="ECO:0000313" key="3">
    <source>
        <dbReference type="Proteomes" id="UP000751224"/>
    </source>
</evidence>
<dbReference type="EMBL" id="JAGZCC010000019">
    <property type="protein sequence ID" value="MBS5588090.1"/>
    <property type="molecule type" value="Genomic_DNA"/>
</dbReference>
<dbReference type="RefSeq" id="WP_303886641.1">
    <property type="nucleotide sequence ID" value="NZ_JAGZCC010000019.1"/>
</dbReference>
<name>A0A943EFV8_9FIRM</name>
<dbReference type="AlphaFoldDB" id="A0A943EFV8"/>
<evidence type="ECO:0000313" key="2">
    <source>
        <dbReference type="EMBL" id="MBS5588090.1"/>
    </source>
</evidence>
<evidence type="ECO:0000256" key="1">
    <source>
        <dbReference type="SAM" id="Phobius"/>
    </source>
</evidence>
<feature type="transmembrane region" description="Helical" evidence="1">
    <location>
        <begin position="344"/>
        <end position="365"/>
    </location>
</feature>